<feature type="compositionally biased region" description="Polar residues" evidence="1">
    <location>
        <begin position="612"/>
        <end position="627"/>
    </location>
</feature>
<feature type="region of interest" description="Disordered" evidence="1">
    <location>
        <begin position="660"/>
        <end position="720"/>
    </location>
</feature>
<comment type="caution">
    <text evidence="3">The sequence shown here is derived from an EMBL/GenBank/DDBJ whole genome shotgun (WGS) entry which is preliminary data.</text>
</comment>
<protein>
    <recommendedName>
        <fullName evidence="5">Serine-rich protein</fullName>
    </recommendedName>
</protein>
<feature type="compositionally biased region" description="Low complexity" evidence="1">
    <location>
        <begin position="785"/>
        <end position="815"/>
    </location>
</feature>
<name>A0ABQ8NFX1_PYRGI</name>
<keyword evidence="2" id="KW-0472">Membrane</keyword>
<feature type="compositionally biased region" description="Basic and acidic residues" evidence="1">
    <location>
        <begin position="570"/>
        <end position="581"/>
    </location>
</feature>
<evidence type="ECO:0008006" key="5">
    <source>
        <dbReference type="Google" id="ProtNLM"/>
    </source>
</evidence>
<feature type="compositionally biased region" description="Pro residues" evidence="1">
    <location>
        <begin position="183"/>
        <end position="203"/>
    </location>
</feature>
<accession>A0ABQ8NFX1</accession>
<feature type="region of interest" description="Disordered" evidence="1">
    <location>
        <begin position="612"/>
        <end position="645"/>
    </location>
</feature>
<feature type="transmembrane region" description="Helical" evidence="2">
    <location>
        <begin position="1023"/>
        <end position="1043"/>
    </location>
</feature>
<evidence type="ECO:0000256" key="1">
    <source>
        <dbReference type="SAM" id="MobiDB-lite"/>
    </source>
</evidence>
<feature type="compositionally biased region" description="Polar residues" evidence="1">
    <location>
        <begin position="833"/>
        <end position="847"/>
    </location>
</feature>
<keyword evidence="2" id="KW-1133">Transmembrane helix</keyword>
<feature type="compositionally biased region" description="Low complexity" evidence="1">
    <location>
        <begin position="46"/>
        <end position="60"/>
    </location>
</feature>
<feature type="compositionally biased region" description="Basic and acidic residues" evidence="1">
    <location>
        <begin position="1"/>
        <end position="20"/>
    </location>
</feature>
<proteinExistence type="predicted"/>
<gene>
    <name evidence="3" type="ORF">MCOR33_007930</name>
</gene>
<feature type="region of interest" description="Disordered" evidence="1">
    <location>
        <begin position="1"/>
        <end position="590"/>
    </location>
</feature>
<evidence type="ECO:0000256" key="2">
    <source>
        <dbReference type="SAM" id="Phobius"/>
    </source>
</evidence>
<feature type="compositionally biased region" description="Low complexity" evidence="1">
    <location>
        <begin position="233"/>
        <end position="253"/>
    </location>
</feature>
<feature type="compositionally biased region" description="Polar residues" evidence="1">
    <location>
        <begin position="282"/>
        <end position="329"/>
    </location>
</feature>
<sequence length="1051" mass="113348">MKHQTKFKEAAYLKSRDRTARAWSRPRGSTEMSGPPPPPKEHTSRRTSTTSSNSQSNSSSHGIRIVPYTPPKIFPGQSEGWGAGRRRTSSQSSIASSSQHQQQQHQLQHQQLFNERPQSLLLQRAQAQPQPRYSYPQVQKPEPAYYQGSGDEGGRSQGNPAKLVSANRLADTKGGLVSGTKPAAPPSEPATPPPAPGTGPPLLGPRGSNFIALNAQLHEPQPPARQSSKRHLSVPASSNSVASSSSDGATGSSRPKSRRRNFVAIHSDKTFTLVPLAKTGFFDSQTNSTTSGRTSVGSHGLSSDPGSLGSRSTVTSPPLSMSTVRSSGSHEGLSDAFFSDAFSDDRPNSPASTADTIPERTHDASPPSPPATAVAQLDDDLIGPQSSSPWNYRMVGGLRKVPSTPHPTRFQPSDDRDSSLSPLLEASSTPTSDPEKQDAPPVRSLITKESFASVQTTSTFSDSANYKVYSQSSPLRNSTETLPPPSPGSPNVQLLGQSSPVSPYDSSPVRPHGSSGSEDNYVVHGEPSPSPAGPLVGRPRPKFSQESLVVPPLHPTRKKSQEKFGYYKQRSRENLRRDRPSSSRSTQSISSVIASDTARTLFAGAASILKSHSATTGEKSSSASRLQPDSWAVSPPSHSGFGKTTQSLTVPMIEPHPHQWSSQLSTVMSEDEEGSSQGGSRSLSRSTLRRGGSISGSGTGSGNASSDERRNSTGWASSTHSRQLLSISSSLAAQLEESRSQTDSLERPAAAYGRGNGYYGDRTVRELDEDGEGITDLRQLSNRPSRSGLSGFFSSSDSSRNLHSSASSRSFNSSSVPGWARVYYGSGERKQLSAPSISEMSEGSRPNSAMRADPGSPNTDHFPLNLWSPRKRVNEVQPGSAEQRPFSDTGSMEIENAPPMDDWRIRPGLRKMTSSIWSPHLRYDRRASRFNAWDPPSISWSADSHVLGRRNAQVALFVLGFIFPFAWMIAALLPLPAEPQLQMLEGDNSQSELGIPDSLRRRVTPADDIRYQSAKWWRTLNRCMSAVGLIIIGVVIGLVVVGIRQGWYQRP</sequence>
<feature type="region of interest" description="Disordered" evidence="1">
    <location>
        <begin position="775"/>
        <end position="815"/>
    </location>
</feature>
<organism evidence="3 4">
    <name type="scientific">Pyricularia grisea</name>
    <name type="common">Crabgrass-specific blast fungus</name>
    <name type="synonym">Magnaporthe grisea</name>
    <dbReference type="NCBI Taxonomy" id="148305"/>
    <lineage>
        <taxon>Eukaryota</taxon>
        <taxon>Fungi</taxon>
        <taxon>Dikarya</taxon>
        <taxon>Ascomycota</taxon>
        <taxon>Pezizomycotina</taxon>
        <taxon>Sordariomycetes</taxon>
        <taxon>Sordariomycetidae</taxon>
        <taxon>Magnaporthales</taxon>
        <taxon>Pyriculariaceae</taxon>
        <taxon>Pyricularia</taxon>
    </lineage>
</organism>
<feature type="compositionally biased region" description="Low complexity" evidence="1">
    <location>
        <begin position="89"/>
        <end position="132"/>
    </location>
</feature>
<evidence type="ECO:0000313" key="3">
    <source>
        <dbReference type="EMBL" id="KAI6295103.1"/>
    </source>
</evidence>
<dbReference type="Proteomes" id="UP001059893">
    <property type="component" value="Unassembled WGS sequence"/>
</dbReference>
<dbReference type="EMBL" id="JABSND010000176">
    <property type="protein sequence ID" value="KAI6295103.1"/>
    <property type="molecule type" value="Genomic_DNA"/>
</dbReference>
<feature type="compositionally biased region" description="Polar residues" evidence="1">
    <location>
        <begin position="450"/>
        <end position="481"/>
    </location>
</feature>
<feature type="region of interest" description="Disordered" evidence="1">
    <location>
        <begin position="735"/>
        <end position="762"/>
    </location>
</feature>
<feature type="transmembrane region" description="Helical" evidence="2">
    <location>
        <begin position="954"/>
        <end position="975"/>
    </location>
</feature>
<feature type="compositionally biased region" description="Low complexity" evidence="1">
    <location>
        <begin position="498"/>
        <end position="511"/>
    </location>
</feature>
<evidence type="ECO:0000313" key="4">
    <source>
        <dbReference type="Proteomes" id="UP001059893"/>
    </source>
</evidence>
<keyword evidence="4" id="KW-1185">Reference proteome</keyword>
<feature type="compositionally biased region" description="Basic and acidic residues" evidence="1">
    <location>
        <begin position="736"/>
        <end position="746"/>
    </location>
</feature>
<feature type="compositionally biased region" description="Low complexity" evidence="1">
    <location>
        <begin position="678"/>
        <end position="692"/>
    </location>
</feature>
<feature type="region of interest" description="Disordered" evidence="1">
    <location>
        <begin position="830"/>
        <end position="900"/>
    </location>
</feature>
<keyword evidence="2" id="KW-0812">Transmembrane</keyword>
<reference evidence="3" key="1">
    <citation type="submission" date="2021-01" db="EMBL/GenBank/DDBJ databases">
        <title>Deciphering the adaptive evolutionary patterns associated with biogeogrpahic diversity in the finger millet blast pathogen Magnaporthe oryzae in Eastern Africa.</title>
        <authorList>
            <person name="Onyema G."/>
            <person name="Shittu T.A."/>
            <person name="Dodsworth S."/>
            <person name="Devilliers S."/>
            <person name="Muthumeenakshi S."/>
            <person name="Sreenivasaprasad S."/>
        </authorList>
    </citation>
    <scope>NUCLEOTIDE SEQUENCE</scope>
    <source>
        <strain evidence="3">D15/s37</strain>
    </source>
</reference>